<dbReference type="AlphaFoldDB" id="A0AAD4XP44"/>
<organism evidence="1 2">
    <name type="scientific">Papaver atlanticum</name>
    <dbReference type="NCBI Taxonomy" id="357466"/>
    <lineage>
        <taxon>Eukaryota</taxon>
        <taxon>Viridiplantae</taxon>
        <taxon>Streptophyta</taxon>
        <taxon>Embryophyta</taxon>
        <taxon>Tracheophyta</taxon>
        <taxon>Spermatophyta</taxon>
        <taxon>Magnoliopsida</taxon>
        <taxon>Ranunculales</taxon>
        <taxon>Papaveraceae</taxon>
        <taxon>Papaveroideae</taxon>
        <taxon>Papaver</taxon>
    </lineage>
</organism>
<dbReference type="EMBL" id="JAJJMB010006998">
    <property type="protein sequence ID" value="KAI3932691.1"/>
    <property type="molecule type" value="Genomic_DNA"/>
</dbReference>
<evidence type="ECO:0000313" key="2">
    <source>
        <dbReference type="Proteomes" id="UP001202328"/>
    </source>
</evidence>
<evidence type="ECO:0000313" key="1">
    <source>
        <dbReference type="EMBL" id="KAI3932691.1"/>
    </source>
</evidence>
<proteinExistence type="predicted"/>
<sequence>MATTKSYSIELRRYCSNGSSVSGIHQQKKNYQKIYKQLDGCWIRNEVFKKRVRRGLENLMRIGILTTYGRLPRINILCPVLIILPSIHFPMKSRGYLLVHTNGGLTQMRAEIHDMILAISETFLISIIS</sequence>
<dbReference type="Proteomes" id="UP001202328">
    <property type="component" value="Unassembled WGS sequence"/>
</dbReference>
<gene>
    <name evidence="1" type="ORF">MKW98_012662</name>
</gene>
<reference evidence="1" key="1">
    <citation type="submission" date="2022-04" db="EMBL/GenBank/DDBJ databases">
        <title>A functionally conserved STORR gene fusion in Papaver species that diverged 16.8 million years ago.</title>
        <authorList>
            <person name="Catania T."/>
        </authorList>
    </citation>
    <scope>NUCLEOTIDE SEQUENCE</scope>
    <source>
        <strain evidence="1">S-188037</strain>
    </source>
</reference>
<keyword evidence="2" id="KW-1185">Reference proteome</keyword>
<accession>A0AAD4XP44</accession>
<name>A0AAD4XP44_9MAGN</name>
<comment type="caution">
    <text evidence="1">The sequence shown here is derived from an EMBL/GenBank/DDBJ whole genome shotgun (WGS) entry which is preliminary data.</text>
</comment>
<protein>
    <submittedName>
        <fullName evidence="1">Uncharacterized protein</fullName>
    </submittedName>
</protein>